<evidence type="ECO:0000313" key="2">
    <source>
        <dbReference type="Proteomes" id="UP001595648"/>
    </source>
</evidence>
<keyword evidence="2" id="KW-1185">Reference proteome</keyword>
<dbReference type="EMBL" id="JBHRVD010000001">
    <property type="protein sequence ID" value="MFC3325669.1"/>
    <property type="molecule type" value="Genomic_DNA"/>
</dbReference>
<organism evidence="1 2">
    <name type="scientific">Mesorhizobium cantuariense</name>
    <dbReference type="NCBI Taxonomy" id="1300275"/>
    <lineage>
        <taxon>Bacteria</taxon>
        <taxon>Pseudomonadati</taxon>
        <taxon>Pseudomonadota</taxon>
        <taxon>Alphaproteobacteria</taxon>
        <taxon>Hyphomicrobiales</taxon>
        <taxon>Phyllobacteriaceae</taxon>
        <taxon>Mesorhizobium</taxon>
    </lineage>
</organism>
<gene>
    <name evidence="1" type="ORF">ACFOJ9_28485</name>
</gene>
<evidence type="ECO:0000313" key="1">
    <source>
        <dbReference type="EMBL" id="MFC3325669.1"/>
    </source>
</evidence>
<protein>
    <submittedName>
        <fullName evidence="1">Uncharacterized protein</fullName>
    </submittedName>
</protein>
<proteinExistence type="predicted"/>
<reference evidence="2" key="1">
    <citation type="journal article" date="2019" name="Int. J. Syst. Evol. Microbiol.">
        <title>The Global Catalogue of Microorganisms (GCM) 10K type strain sequencing project: providing services to taxonomists for standard genome sequencing and annotation.</title>
        <authorList>
            <consortium name="The Broad Institute Genomics Platform"/>
            <consortium name="The Broad Institute Genome Sequencing Center for Infectious Disease"/>
            <person name="Wu L."/>
            <person name="Ma J."/>
        </authorList>
    </citation>
    <scope>NUCLEOTIDE SEQUENCE [LARGE SCALE GENOMIC DNA]</scope>
    <source>
        <strain evidence="2">ICMP 19515</strain>
    </source>
</reference>
<dbReference type="Proteomes" id="UP001595648">
    <property type="component" value="Unassembled WGS sequence"/>
</dbReference>
<name>A0ABV7MWU7_9HYPH</name>
<accession>A0ABV7MWU7</accession>
<comment type="caution">
    <text evidence="1">The sequence shown here is derived from an EMBL/GenBank/DDBJ whole genome shotgun (WGS) entry which is preliminary data.</text>
</comment>
<sequence length="179" mass="20772">MTDDARPFDRALFLHEREITQDDQDHDPDDAIATAVTAKRQAKSALRAAQGDRIDWKQHLVNAPGYRNVPDTRLSLRTKQARTHSIKAAGDRREKRREKGVTIHYAQFAWKRLGQAKRDQFDLIRKSLAWIGPRWDADRDFGRYDDERDGGQHLDHLCRFGTAKAHAKTPWLQHNREGL</sequence>
<dbReference type="RefSeq" id="WP_378983751.1">
    <property type="nucleotide sequence ID" value="NZ_JBHRVD010000001.1"/>
</dbReference>